<feature type="compositionally biased region" description="Basic and acidic residues" evidence="1">
    <location>
        <begin position="84"/>
        <end position="98"/>
    </location>
</feature>
<sequence length="313" mass="35074">MDWQRELSSSRAANGGWRRHDEGMEGAGMKLGKGDEDGIKVPKHEVFEERFGEGEEPAAADSQGAEATVINQRVKGKKQQHQRQRTEVKKARKEHEVEHKQVALNAVKDSVVQGGEAEGGRMRRCKQPVAQTALAWRAHQQCPQQQQQQLESKPLSQLPQPLARRRQRRLPRTFSVPKEELEGGLRSLTRNRGTDPVLAETAIVPTTCAKGATKRSKRVAQRLANEEPAPPPLKLPKLHLVLTRKEIQEDWMKITGHKYSGKPKKSTLIQRGLGLCTALTCPSSIRYLNDPQFKDLTIRPGNRWVSIPVLASS</sequence>
<feature type="region of interest" description="Disordered" evidence="1">
    <location>
        <begin position="73"/>
        <end position="98"/>
    </location>
</feature>
<evidence type="ECO:0000256" key="1">
    <source>
        <dbReference type="SAM" id="MobiDB-lite"/>
    </source>
</evidence>
<reference evidence="2" key="1">
    <citation type="submission" date="2024-02" db="EMBL/GenBank/DDBJ databases">
        <authorList>
            <consortium name="ELIXIR-Norway"/>
            <consortium name="Elixir Norway"/>
        </authorList>
    </citation>
    <scope>NUCLEOTIDE SEQUENCE</scope>
</reference>
<keyword evidence="3" id="KW-1185">Reference proteome</keyword>
<dbReference type="InterPro" id="IPR012438">
    <property type="entry name" value="DUF1639"/>
</dbReference>
<proteinExistence type="predicted"/>
<feature type="region of interest" description="Disordered" evidence="1">
    <location>
        <begin position="144"/>
        <end position="175"/>
    </location>
</feature>
<gene>
    <name evidence="2" type="ORF">CSSPJE1EN1_LOCUS10662</name>
</gene>
<feature type="compositionally biased region" description="Basic residues" evidence="1">
    <location>
        <begin position="74"/>
        <end position="83"/>
    </location>
</feature>
<dbReference type="EMBL" id="OZ020112">
    <property type="protein sequence ID" value="CAK9265184.1"/>
    <property type="molecule type" value="Genomic_DNA"/>
</dbReference>
<name>A0ABP0WFE6_9BRYO</name>
<organism evidence="2 3">
    <name type="scientific">Sphagnum jensenii</name>
    <dbReference type="NCBI Taxonomy" id="128206"/>
    <lineage>
        <taxon>Eukaryota</taxon>
        <taxon>Viridiplantae</taxon>
        <taxon>Streptophyta</taxon>
        <taxon>Embryophyta</taxon>
        <taxon>Bryophyta</taxon>
        <taxon>Sphagnophytina</taxon>
        <taxon>Sphagnopsida</taxon>
        <taxon>Sphagnales</taxon>
        <taxon>Sphagnaceae</taxon>
        <taxon>Sphagnum</taxon>
    </lineage>
</organism>
<evidence type="ECO:0000313" key="2">
    <source>
        <dbReference type="EMBL" id="CAK9265184.1"/>
    </source>
</evidence>
<accession>A0ABP0WFE6</accession>
<feature type="region of interest" description="Disordered" evidence="1">
    <location>
        <begin position="1"/>
        <end position="40"/>
    </location>
</feature>
<feature type="compositionally biased region" description="Low complexity" evidence="1">
    <location>
        <begin position="144"/>
        <end position="162"/>
    </location>
</feature>
<evidence type="ECO:0000313" key="3">
    <source>
        <dbReference type="Proteomes" id="UP001497444"/>
    </source>
</evidence>
<dbReference type="Proteomes" id="UP001497444">
    <property type="component" value="Chromosome 17"/>
</dbReference>
<dbReference type="Pfam" id="PF07797">
    <property type="entry name" value="DUF1639"/>
    <property type="match status" value="1"/>
</dbReference>
<protein>
    <submittedName>
        <fullName evidence="2">Uncharacterized protein</fullName>
    </submittedName>
</protein>
<feature type="compositionally biased region" description="Polar residues" evidence="1">
    <location>
        <begin position="1"/>
        <end position="12"/>
    </location>
</feature>